<feature type="signal peptide" evidence="2">
    <location>
        <begin position="1"/>
        <end position="25"/>
    </location>
</feature>
<feature type="region of interest" description="Disordered" evidence="1">
    <location>
        <begin position="113"/>
        <end position="150"/>
    </location>
</feature>
<accession>A0A1K2HZK1</accession>
<dbReference type="OrthoDB" id="7346546at2"/>
<evidence type="ECO:0000256" key="2">
    <source>
        <dbReference type="SAM" id="SignalP"/>
    </source>
</evidence>
<evidence type="ECO:0008006" key="5">
    <source>
        <dbReference type="Google" id="ProtNLM"/>
    </source>
</evidence>
<protein>
    <recommendedName>
        <fullName evidence="5">DUF2796 domain-containing protein</fullName>
    </recommendedName>
</protein>
<dbReference type="AlphaFoldDB" id="A0A1K2HZK1"/>
<dbReference type="RefSeq" id="WP_072343698.1">
    <property type="nucleotide sequence ID" value="NZ_FPKU01000002.1"/>
</dbReference>
<dbReference type="InterPro" id="IPR021253">
    <property type="entry name" value="ZrgA-like"/>
</dbReference>
<dbReference type="EMBL" id="FPKU01000002">
    <property type="protein sequence ID" value="SFZ85447.1"/>
    <property type="molecule type" value="Genomic_DNA"/>
</dbReference>
<evidence type="ECO:0000313" key="3">
    <source>
        <dbReference type="EMBL" id="SFZ85447.1"/>
    </source>
</evidence>
<organism evidence="3 4">
    <name type="scientific">Devosia enhydra</name>
    <dbReference type="NCBI Taxonomy" id="665118"/>
    <lineage>
        <taxon>Bacteria</taxon>
        <taxon>Pseudomonadati</taxon>
        <taxon>Pseudomonadota</taxon>
        <taxon>Alphaproteobacteria</taxon>
        <taxon>Hyphomicrobiales</taxon>
        <taxon>Devosiaceae</taxon>
        <taxon>Devosia</taxon>
    </lineage>
</organism>
<dbReference type="Proteomes" id="UP000183447">
    <property type="component" value="Unassembled WGS sequence"/>
</dbReference>
<keyword evidence="2" id="KW-0732">Signal</keyword>
<evidence type="ECO:0000313" key="4">
    <source>
        <dbReference type="Proteomes" id="UP000183447"/>
    </source>
</evidence>
<evidence type="ECO:0000256" key="1">
    <source>
        <dbReference type="SAM" id="MobiDB-lite"/>
    </source>
</evidence>
<proteinExistence type="predicted"/>
<name>A0A1K2HZK1_9HYPH</name>
<sequence>MKPILPLALAGPALLAAALAGPASAQMRSAGAHAHGASSLTIAHEAIAGGSRIEMRLVAPGADIVGFERAPLSAEERQRLDAALAVLEDPLAVLGFVPQASCTVVSAEVRFTEDEEHGHEHEEGDDHDRDDDHADDDHGHDHDEHGHGGEGHAEIVADYRLDCPGLDEITGIRLALFQRFDGMDSVDVQMVSARKAGRLTLTRAQPEGRF</sequence>
<feature type="chain" id="PRO_5012453522" description="DUF2796 domain-containing protein" evidence="2">
    <location>
        <begin position="26"/>
        <end position="210"/>
    </location>
</feature>
<keyword evidence="4" id="KW-1185">Reference proteome</keyword>
<reference evidence="3 4" key="1">
    <citation type="submission" date="2016-11" db="EMBL/GenBank/DDBJ databases">
        <authorList>
            <person name="Jaros S."/>
            <person name="Januszkiewicz K."/>
            <person name="Wedrychowicz H."/>
        </authorList>
    </citation>
    <scope>NUCLEOTIDE SEQUENCE [LARGE SCALE GENOMIC DNA]</scope>
    <source>
        <strain evidence="3 4">ATCC 23634</strain>
    </source>
</reference>
<gene>
    <name evidence="3" type="ORF">SAMN02983003_2612</name>
</gene>
<dbReference type="Pfam" id="PF10986">
    <property type="entry name" value="ZrgA"/>
    <property type="match status" value="1"/>
</dbReference>
<dbReference type="STRING" id="665118.SAMN02983003_2612"/>